<dbReference type="EMBL" id="GHES01031108">
    <property type="protein sequence ID" value="MPA61667.1"/>
    <property type="molecule type" value="Transcribed_RNA"/>
</dbReference>
<keyword evidence="6" id="KW-0964">Secreted</keyword>
<dbReference type="InterPro" id="IPR048913">
    <property type="entry name" value="BetaGal_gal-bd"/>
</dbReference>
<dbReference type="InterPro" id="IPR001944">
    <property type="entry name" value="Glycoside_Hdrlase_35"/>
</dbReference>
<keyword evidence="8 11" id="KW-0378">Hydrolase</keyword>
<evidence type="ECO:0000313" key="15">
    <source>
        <dbReference type="EMBL" id="MPA61667.1"/>
    </source>
</evidence>
<dbReference type="InterPro" id="IPR043159">
    <property type="entry name" value="Lectin_gal-bd_sf"/>
</dbReference>
<dbReference type="GO" id="GO:0004565">
    <property type="term" value="F:beta-galactosidase activity"/>
    <property type="evidence" value="ECO:0007669"/>
    <property type="project" value="UniProtKB-EC"/>
</dbReference>
<evidence type="ECO:0000256" key="13">
    <source>
        <dbReference type="SAM" id="SignalP"/>
    </source>
</evidence>
<evidence type="ECO:0000256" key="12">
    <source>
        <dbReference type="RuleBase" id="RU003679"/>
    </source>
</evidence>
<proteinExistence type="inferred from homology"/>
<evidence type="ECO:0000256" key="3">
    <source>
        <dbReference type="ARBA" id="ARBA00009809"/>
    </source>
</evidence>
<organism evidence="15">
    <name type="scientific">Davidia involucrata</name>
    <name type="common">Dove tree</name>
    <dbReference type="NCBI Taxonomy" id="16924"/>
    <lineage>
        <taxon>Eukaryota</taxon>
        <taxon>Viridiplantae</taxon>
        <taxon>Streptophyta</taxon>
        <taxon>Embryophyta</taxon>
        <taxon>Tracheophyta</taxon>
        <taxon>Spermatophyta</taxon>
        <taxon>Magnoliopsida</taxon>
        <taxon>eudicotyledons</taxon>
        <taxon>Gunneridae</taxon>
        <taxon>Pentapetalae</taxon>
        <taxon>asterids</taxon>
        <taxon>Cornales</taxon>
        <taxon>Nyssaceae</taxon>
        <taxon>Davidia</taxon>
    </lineage>
</organism>
<evidence type="ECO:0000256" key="7">
    <source>
        <dbReference type="ARBA" id="ARBA00022729"/>
    </source>
</evidence>
<sequence length="828" mass="93445">MAISIRLLLLAFVFLLVSSGVVHGKKNNQKSVRYDGRSLIINGSRELLFSGSIHYPRSPPEMWPDIIEKAKQGGLNVIQTYVFWNIHEPVQGQFNFEGSYDLVKFIKLIGEKNMYATLRVGPYIEAEWNLGGFPYWLKEVQNITFRSDNEPFKYHMKKFVKMIIDMMKKENLFAPQGGPIIMSQIENEYNNVQLAYRELGTRYIQWAANMAVGLKTGVPWVMCKQKDAPDPVINTCNGRHCGETFTGPNRPHKPSLWTENWTAQYRVFGDPPSQRTAEEIAYAVARFFSKNGTLTNYYMYYGGTNYGRTTSSFVTTRYYDEAPLDEYGLHREPKWGHLRDLHRALRLSKKALLWGTPSVHRLNMDLEIITYEKPGTDICAAFLNNNNTREAANINFRGLNYHLPAKSISILPDCKTLVFNTKTIVAQHSARNFHPSKKASKLKWEMFQERIPTINELPVKNKMPLELYSFTKDASDYAWYSTSINFDRRDLPMRADILPVLQIANLGHAMLAFVNGEYIGFGHGSNIEKSFVFQKPINLKPGLNHISLLGMTVGLPNSGAYMEHRFAGVRVVSIQGLNVGTLDVTLNQWGHEVGVKGEKIEVFTEEGSRKVQWNPALGAGPPLAWYKTYFNAPEGKNPVALRMTSMGKGMAWVNGKSIGRYWVTYLSPLGQPSQSEYHIPRAFLKPTNNLLVVFEETGGNPEGIELLVVNRDTICSFITEHHPAHVRSWERTGDQLRTVVDEVKSGAHLTCPQGKVIKIVEFASFGDPFGVCGTYSLGKCTSPNTQKVVEQHCLGKNSCSIPIDKGVFDDNCPNISKTLAVQVRCAHA</sequence>
<dbReference type="SUPFAM" id="SSF49785">
    <property type="entry name" value="Galactose-binding domain-like"/>
    <property type="match status" value="2"/>
</dbReference>
<comment type="subcellular location">
    <subcellularLocation>
        <location evidence="2">Secreted</location>
        <location evidence="2">Extracellular space</location>
        <location evidence="2">Apoplast</location>
    </subcellularLocation>
</comment>
<evidence type="ECO:0000256" key="10">
    <source>
        <dbReference type="ARBA" id="ARBA00023295"/>
    </source>
</evidence>
<evidence type="ECO:0000256" key="2">
    <source>
        <dbReference type="ARBA" id="ARBA00004271"/>
    </source>
</evidence>
<evidence type="ECO:0000256" key="6">
    <source>
        <dbReference type="ARBA" id="ARBA00022525"/>
    </source>
</evidence>
<dbReference type="Pfam" id="PF21467">
    <property type="entry name" value="BetaGal_gal-bd"/>
    <property type="match status" value="1"/>
</dbReference>
<evidence type="ECO:0000259" key="14">
    <source>
        <dbReference type="PROSITE" id="PS50228"/>
    </source>
</evidence>
<evidence type="ECO:0000256" key="8">
    <source>
        <dbReference type="ARBA" id="ARBA00022801"/>
    </source>
</evidence>
<dbReference type="AlphaFoldDB" id="A0A5B7AY58"/>
<dbReference type="InterPro" id="IPR000922">
    <property type="entry name" value="Lectin_gal-bd_dom"/>
</dbReference>
<gene>
    <name evidence="15" type="ORF">Din_031108</name>
</gene>
<evidence type="ECO:0000256" key="4">
    <source>
        <dbReference type="ARBA" id="ARBA00012756"/>
    </source>
</evidence>
<dbReference type="GO" id="GO:0030246">
    <property type="term" value="F:carbohydrate binding"/>
    <property type="evidence" value="ECO:0007669"/>
    <property type="project" value="InterPro"/>
</dbReference>
<keyword evidence="5" id="KW-0052">Apoplast</keyword>
<dbReference type="PANTHER" id="PTHR23421">
    <property type="entry name" value="BETA-GALACTOSIDASE RELATED"/>
    <property type="match status" value="1"/>
</dbReference>
<reference evidence="15" key="1">
    <citation type="submission" date="2019-08" db="EMBL/GenBank/DDBJ databases">
        <title>Reference gene set and small RNA set construction with multiple tissues from Davidia involucrata Baill.</title>
        <authorList>
            <person name="Yang H."/>
            <person name="Zhou C."/>
            <person name="Li G."/>
            <person name="Wang J."/>
            <person name="Gao P."/>
            <person name="Wang M."/>
            <person name="Wang R."/>
            <person name="Zhao Y."/>
        </authorList>
    </citation>
    <scope>NUCLEOTIDE SEQUENCE</scope>
    <source>
        <tissue evidence="15">Mixed with DoveR01_LX</tissue>
    </source>
</reference>
<feature type="chain" id="PRO_5022674009" description="Beta-galactosidase" evidence="13">
    <location>
        <begin position="25"/>
        <end position="828"/>
    </location>
</feature>
<keyword evidence="9" id="KW-0325">Glycoprotein</keyword>
<protein>
    <recommendedName>
        <fullName evidence="4 11">Beta-galactosidase</fullName>
        <ecNumber evidence="4 11">3.2.1.23</ecNumber>
    </recommendedName>
</protein>
<dbReference type="FunFam" id="2.60.120.260:FF:000050">
    <property type="entry name" value="Beta-galactosidase"/>
    <property type="match status" value="1"/>
</dbReference>
<name>A0A5B7AY58_DAVIN</name>
<dbReference type="Gene3D" id="2.60.120.740">
    <property type="match status" value="1"/>
</dbReference>
<dbReference type="CDD" id="cd22842">
    <property type="entry name" value="Gal_Rha_Lectin_BGal"/>
    <property type="match status" value="1"/>
</dbReference>
<dbReference type="GO" id="GO:0005975">
    <property type="term" value="P:carbohydrate metabolic process"/>
    <property type="evidence" value="ECO:0007669"/>
    <property type="project" value="InterPro"/>
</dbReference>
<dbReference type="GO" id="GO:0048046">
    <property type="term" value="C:apoplast"/>
    <property type="evidence" value="ECO:0007669"/>
    <property type="project" value="UniProtKB-SubCell"/>
</dbReference>
<evidence type="ECO:0000256" key="5">
    <source>
        <dbReference type="ARBA" id="ARBA00022523"/>
    </source>
</evidence>
<comment type="similarity">
    <text evidence="3 12">Belongs to the glycosyl hydrolase 35 family.</text>
</comment>
<keyword evidence="7 13" id="KW-0732">Signal</keyword>
<dbReference type="EC" id="3.2.1.23" evidence="4 11"/>
<dbReference type="InterPro" id="IPR017853">
    <property type="entry name" value="GH"/>
</dbReference>
<evidence type="ECO:0000256" key="11">
    <source>
        <dbReference type="RuleBase" id="RU000675"/>
    </source>
</evidence>
<dbReference type="SUPFAM" id="SSF51445">
    <property type="entry name" value="(Trans)glycosidases"/>
    <property type="match status" value="1"/>
</dbReference>
<dbReference type="InterPro" id="IPR008979">
    <property type="entry name" value="Galactose-bd-like_sf"/>
</dbReference>
<dbReference type="Gene3D" id="2.60.120.260">
    <property type="entry name" value="Galactose-binding domain-like"/>
    <property type="match status" value="1"/>
</dbReference>
<dbReference type="InterPro" id="IPR031330">
    <property type="entry name" value="Gly_Hdrlase_35_cat"/>
</dbReference>
<dbReference type="Pfam" id="PF02140">
    <property type="entry name" value="SUEL_Lectin"/>
    <property type="match status" value="1"/>
</dbReference>
<evidence type="ECO:0000256" key="1">
    <source>
        <dbReference type="ARBA" id="ARBA00001412"/>
    </source>
</evidence>
<dbReference type="Pfam" id="PF17834">
    <property type="entry name" value="GHD"/>
    <property type="match status" value="1"/>
</dbReference>
<dbReference type="Gene3D" id="3.20.20.80">
    <property type="entry name" value="Glycosidases"/>
    <property type="match status" value="1"/>
</dbReference>
<dbReference type="InterPro" id="IPR041392">
    <property type="entry name" value="GHD"/>
</dbReference>
<dbReference type="FunFam" id="3.20.20.80:FF:000006">
    <property type="entry name" value="Beta-galactosidase"/>
    <property type="match status" value="1"/>
</dbReference>
<keyword evidence="10 11" id="KW-0326">Glycosidase</keyword>
<feature type="signal peptide" evidence="13">
    <location>
        <begin position="1"/>
        <end position="24"/>
    </location>
</feature>
<dbReference type="InterPro" id="IPR019801">
    <property type="entry name" value="Glyco_hydro_35_CS"/>
</dbReference>
<dbReference type="Pfam" id="PF01301">
    <property type="entry name" value="Glyco_hydro_35"/>
    <property type="match status" value="1"/>
</dbReference>
<dbReference type="PROSITE" id="PS01182">
    <property type="entry name" value="GLYCOSYL_HYDROL_F35"/>
    <property type="match status" value="1"/>
</dbReference>
<dbReference type="PROSITE" id="PS50228">
    <property type="entry name" value="SUEL_LECTIN"/>
    <property type="match status" value="1"/>
</dbReference>
<accession>A0A5B7AY58</accession>
<feature type="domain" description="SUEL-type lectin" evidence="14">
    <location>
        <begin position="747"/>
        <end position="826"/>
    </location>
</feature>
<comment type="catalytic activity">
    <reaction evidence="1 11">
        <text>Hydrolysis of terminal non-reducing beta-D-galactose residues in beta-D-galactosides.</text>
        <dbReference type="EC" id="3.2.1.23"/>
    </reaction>
</comment>
<evidence type="ECO:0000256" key="9">
    <source>
        <dbReference type="ARBA" id="ARBA00023180"/>
    </source>
</evidence>
<dbReference type="PRINTS" id="PR00742">
    <property type="entry name" value="GLHYDRLASE35"/>
</dbReference>